<dbReference type="Proteomes" id="UP000565286">
    <property type="component" value="Unassembled WGS sequence"/>
</dbReference>
<feature type="signal peptide" evidence="1">
    <location>
        <begin position="1"/>
        <end position="21"/>
    </location>
</feature>
<accession>A0A7W6CBV9</accession>
<evidence type="ECO:0000256" key="1">
    <source>
        <dbReference type="SAM" id="SignalP"/>
    </source>
</evidence>
<proteinExistence type="predicted"/>
<dbReference type="Gene3D" id="3.20.20.80">
    <property type="entry name" value="Glycosidases"/>
    <property type="match status" value="1"/>
</dbReference>
<feature type="chain" id="PRO_5030802239" description="Glycoside hydrolase" evidence="1">
    <location>
        <begin position="22"/>
        <end position="726"/>
    </location>
</feature>
<sequence>MKTLVRVSLIACLSVGQPAIADDWLPVREQSLEIQPGSPLDFSRMLPNGTINDASRIVINSAGKLAKANNTETPQRFLCASLAWSPASGGFPDHAMADRYAAQLKVHGYNIARFHYVDAALMEGRTTDFDFNPQVLDRVHYLMAALKRNGISWILDGLTSSRGAYGGFGDRWEVKGDLKLGAQIDETDFGHWLKFQELFLAKVNPYTSMTPVHDPALVAIVPFNENGLEFDSMMQEATRGTVFSERLKPLFNEWLLKKYGSMQALAQKWGRWVMEGDLSNRSIALPTNRYERSERMRDLQSFFIDVEQGATVKMTSALRQLGFKGIILPYNNWPTVQTGMTRASQDAVAMNTYQDWVDSYAPGTSIQGKSSLEDGLLYLRTIGLARWLGRPFFVTEYDHLFWSPFRYEAGLAAPAFAAMQGWDVLCRHAHGPIVLAYGEDFPHKKQMLPYAIALDPVARAGETLSALVFRRGDVKSSSLRIPFLVEGQSGLPDGVNDMEPEALTRLGLIGAVGLQSSSTGSAVAVASSRAGQTAMGIVAKLKEQGLLAGAHTADLDQGHVFSETGELQLNAPEKSMAVRSLLTEALAFDVLNTPVDLGFVTVQSADGRGLFSLSSLDGLQLEKSQKQLLILASDAQNTDMRFRDAEERIIDNFGQLPVKIRRMQIALRLRNDSALTISPVGLDGRVYPPVLNAGAGETITLSNDTPQGPTTYFLVETTIKQPSLPQ</sequence>
<gene>
    <name evidence="2" type="ORF">GGQ73_000309</name>
</gene>
<evidence type="ECO:0000313" key="2">
    <source>
        <dbReference type="EMBL" id="MBB3944386.1"/>
    </source>
</evidence>
<keyword evidence="3" id="KW-1185">Reference proteome</keyword>
<dbReference type="InterPro" id="IPR017853">
    <property type="entry name" value="GH"/>
</dbReference>
<reference evidence="2 3" key="1">
    <citation type="submission" date="2020-08" db="EMBL/GenBank/DDBJ databases">
        <title>Genomic Encyclopedia of Type Strains, Phase IV (KMG-IV): sequencing the most valuable type-strain genomes for metagenomic binning, comparative biology and taxonomic classification.</title>
        <authorList>
            <person name="Goeker M."/>
        </authorList>
    </citation>
    <scope>NUCLEOTIDE SEQUENCE [LARGE SCALE GENOMIC DNA]</scope>
    <source>
        <strain evidence="2 3">DSM 26438</strain>
    </source>
</reference>
<dbReference type="SUPFAM" id="SSF51445">
    <property type="entry name" value="(Trans)glycosidases"/>
    <property type="match status" value="1"/>
</dbReference>
<evidence type="ECO:0000313" key="3">
    <source>
        <dbReference type="Proteomes" id="UP000565286"/>
    </source>
</evidence>
<comment type="caution">
    <text evidence="2">The sequence shown here is derived from an EMBL/GenBank/DDBJ whole genome shotgun (WGS) entry which is preliminary data.</text>
</comment>
<keyword evidence="1" id="KW-0732">Signal</keyword>
<dbReference type="RefSeq" id="WP_183893408.1">
    <property type="nucleotide sequence ID" value="NZ_JACIDV010000001.1"/>
</dbReference>
<evidence type="ECO:0008006" key="4">
    <source>
        <dbReference type="Google" id="ProtNLM"/>
    </source>
</evidence>
<organism evidence="2 3">
    <name type="scientific">Rhizobium skierniewicense</name>
    <dbReference type="NCBI Taxonomy" id="984260"/>
    <lineage>
        <taxon>Bacteria</taxon>
        <taxon>Pseudomonadati</taxon>
        <taxon>Pseudomonadota</taxon>
        <taxon>Alphaproteobacteria</taxon>
        <taxon>Hyphomicrobiales</taxon>
        <taxon>Rhizobiaceae</taxon>
        <taxon>Rhizobium/Agrobacterium group</taxon>
        <taxon>Rhizobium</taxon>
    </lineage>
</organism>
<protein>
    <recommendedName>
        <fullName evidence="4">Glycoside hydrolase</fullName>
    </recommendedName>
</protein>
<dbReference type="AlphaFoldDB" id="A0A7W6CBV9"/>
<dbReference type="EMBL" id="JACIDV010000001">
    <property type="protein sequence ID" value="MBB3944386.1"/>
    <property type="molecule type" value="Genomic_DNA"/>
</dbReference>
<name>A0A7W6CBV9_9HYPH</name>